<feature type="transmembrane region" description="Helical" evidence="4">
    <location>
        <begin position="37"/>
        <end position="58"/>
    </location>
</feature>
<dbReference type="GO" id="GO:0005783">
    <property type="term" value="C:endoplasmic reticulum"/>
    <property type="evidence" value="ECO:0007669"/>
    <property type="project" value="TreeGrafter"/>
</dbReference>
<dbReference type="Gene3D" id="3.40.50.720">
    <property type="entry name" value="NAD(P)-binding Rossmann-like Domain"/>
    <property type="match status" value="1"/>
</dbReference>
<dbReference type="PRINTS" id="PR00080">
    <property type="entry name" value="SDRFAMILY"/>
</dbReference>
<keyword evidence="6" id="KW-1185">Reference proteome</keyword>
<comment type="similarity">
    <text evidence="3">Belongs to the short-chain dehydrogenases/reductases (SDR) family.</text>
</comment>
<keyword evidence="1" id="KW-0521">NADP</keyword>
<dbReference type="EMBL" id="JNBS01002276">
    <property type="protein sequence ID" value="OQR93129.1"/>
    <property type="molecule type" value="Genomic_DNA"/>
</dbReference>
<keyword evidence="4" id="KW-1133">Transmembrane helix</keyword>
<dbReference type="SUPFAM" id="SSF51735">
    <property type="entry name" value="NAD(P)-binding Rossmann-fold domains"/>
    <property type="match status" value="1"/>
</dbReference>
<name>A0A1V9Z570_9STRA</name>
<dbReference type="AlphaFoldDB" id="A0A1V9Z570"/>
<evidence type="ECO:0000256" key="1">
    <source>
        <dbReference type="ARBA" id="ARBA00022857"/>
    </source>
</evidence>
<proteinExistence type="inferred from homology"/>
<gene>
    <name evidence="5" type="ORF">THRCLA_08541</name>
</gene>
<dbReference type="PANTHER" id="PTHR43086">
    <property type="entry name" value="VERY-LONG-CHAIN 3-OXOOACYL-COA REDUCTASE"/>
    <property type="match status" value="1"/>
</dbReference>
<evidence type="ECO:0000256" key="2">
    <source>
        <dbReference type="ARBA" id="ARBA00023002"/>
    </source>
</evidence>
<evidence type="ECO:0000256" key="3">
    <source>
        <dbReference type="RuleBase" id="RU000363"/>
    </source>
</evidence>
<dbReference type="GO" id="GO:0016491">
    <property type="term" value="F:oxidoreductase activity"/>
    <property type="evidence" value="ECO:0007669"/>
    <property type="project" value="UniProtKB-KW"/>
</dbReference>
<protein>
    <submittedName>
        <fullName evidence="5">Uncharacterized protein</fullName>
    </submittedName>
</protein>
<evidence type="ECO:0000313" key="5">
    <source>
        <dbReference type="EMBL" id="OQR93129.1"/>
    </source>
</evidence>
<sequence>MTFRLPHKRFHTGIFLFGGLSYVLYRGKLSSSALYQAALYLSFAAFILCLLDVLLFYYQSRRLIPLKPRANGIALVTGASSGVGREIAYLLAEKGFSLMLVARTESTLARMAKEIHDVLGMKVFVCPADLSKTATSVQTIQEFVQKNNLQVDILVNCAGLGHHGIFHEQSNAQVNEMIDLNVASLVNLTHTFLPDMILRNCGRILNIGSIAGASPMPTTAIYGATKAFVIRFSQAINYECRHTNVSVSVINPGPIPTNFQKTCGMPEAMLFHLPGMSGEVKAVASTAVDAMLAGTETVYDSYVSELMFQIGVFLVPRRLTAMGCQVMWNPPSEFPKAF</sequence>
<reference evidence="5 6" key="1">
    <citation type="journal article" date="2014" name="Genome Biol. Evol.">
        <title>The secreted proteins of Achlya hypogyna and Thraustotheca clavata identify the ancestral oomycete secretome and reveal gene acquisitions by horizontal gene transfer.</title>
        <authorList>
            <person name="Misner I."/>
            <person name="Blouin N."/>
            <person name="Leonard G."/>
            <person name="Richards T.A."/>
            <person name="Lane C.E."/>
        </authorList>
    </citation>
    <scope>NUCLEOTIDE SEQUENCE [LARGE SCALE GENOMIC DNA]</scope>
    <source>
        <strain evidence="5 6">ATCC 34112</strain>
    </source>
</reference>
<evidence type="ECO:0000313" key="6">
    <source>
        <dbReference type="Proteomes" id="UP000243217"/>
    </source>
</evidence>
<organism evidence="5 6">
    <name type="scientific">Thraustotheca clavata</name>
    <dbReference type="NCBI Taxonomy" id="74557"/>
    <lineage>
        <taxon>Eukaryota</taxon>
        <taxon>Sar</taxon>
        <taxon>Stramenopiles</taxon>
        <taxon>Oomycota</taxon>
        <taxon>Saprolegniomycetes</taxon>
        <taxon>Saprolegniales</taxon>
        <taxon>Achlyaceae</taxon>
        <taxon>Thraustotheca</taxon>
    </lineage>
</organism>
<dbReference type="STRING" id="74557.A0A1V9Z570"/>
<dbReference type="GO" id="GO:0030497">
    <property type="term" value="P:fatty acid elongation"/>
    <property type="evidence" value="ECO:0007669"/>
    <property type="project" value="TreeGrafter"/>
</dbReference>
<keyword evidence="4" id="KW-0812">Transmembrane</keyword>
<dbReference type="PANTHER" id="PTHR43086:SF2">
    <property type="entry name" value="HYDROXYSTEROID DEHYDROGENASE-LIKE PROTEIN 1"/>
    <property type="match status" value="1"/>
</dbReference>
<evidence type="ECO:0000256" key="4">
    <source>
        <dbReference type="SAM" id="Phobius"/>
    </source>
</evidence>
<dbReference type="InterPro" id="IPR002347">
    <property type="entry name" value="SDR_fam"/>
</dbReference>
<dbReference type="OrthoDB" id="5307821at2759"/>
<accession>A0A1V9Z570</accession>
<dbReference type="Proteomes" id="UP000243217">
    <property type="component" value="Unassembled WGS sequence"/>
</dbReference>
<dbReference type="Pfam" id="PF00106">
    <property type="entry name" value="adh_short"/>
    <property type="match status" value="1"/>
</dbReference>
<keyword evidence="2" id="KW-0560">Oxidoreductase</keyword>
<dbReference type="PRINTS" id="PR00081">
    <property type="entry name" value="GDHRDH"/>
</dbReference>
<feature type="transmembrane region" description="Helical" evidence="4">
    <location>
        <begin position="9"/>
        <end position="25"/>
    </location>
</feature>
<keyword evidence="4" id="KW-0472">Membrane</keyword>
<dbReference type="InterPro" id="IPR036291">
    <property type="entry name" value="NAD(P)-bd_dom_sf"/>
</dbReference>
<comment type="caution">
    <text evidence="5">The sequence shown here is derived from an EMBL/GenBank/DDBJ whole genome shotgun (WGS) entry which is preliminary data.</text>
</comment>